<feature type="region of interest" description="Disordered" evidence="1">
    <location>
        <begin position="1"/>
        <end position="39"/>
    </location>
</feature>
<evidence type="ECO:0000313" key="2">
    <source>
        <dbReference type="EMBL" id="CEK94053.1"/>
    </source>
</evidence>
<dbReference type="AlphaFoldDB" id="A0A0B7BM79"/>
<gene>
    <name evidence="2" type="primary">ORF198688</name>
</gene>
<protein>
    <submittedName>
        <fullName evidence="2">Uncharacterized protein</fullName>
    </submittedName>
</protein>
<evidence type="ECO:0000256" key="1">
    <source>
        <dbReference type="SAM" id="MobiDB-lite"/>
    </source>
</evidence>
<name>A0A0B7BM79_9EUPU</name>
<reference evidence="2" key="1">
    <citation type="submission" date="2014-12" db="EMBL/GenBank/DDBJ databases">
        <title>Insight into the proteome of Arion vulgaris.</title>
        <authorList>
            <person name="Aradska J."/>
            <person name="Bulat T."/>
            <person name="Smidak R."/>
            <person name="Sarate P."/>
            <person name="Gangsoo J."/>
            <person name="Sialana F."/>
            <person name="Bilban M."/>
            <person name="Lubec G."/>
        </authorList>
    </citation>
    <scope>NUCLEOTIDE SEQUENCE</scope>
    <source>
        <tissue evidence="2">Skin</tissue>
    </source>
</reference>
<proteinExistence type="predicted"/>
<dbReference type="EMBL" id="HACG01047188">
    <property type="protein sequence ID" value="CEK94053.1"/>
    <property type="molecule type" value="Transcribed_RNA"/>
</dbReference>
<accession>A0A0B7BM79</accession>
<sequence length="67" mass="7068">MVLPQVAASRPMGKAAHKGMRGASKLEKRANSPGVKGHKQIVSCRLESIRKVRNESKSLGLNGSAAS</sequence>
<organism evidence="2">
    <name type="scientific">Arion vulgaris</name>
    <dbReference type="NCBI Taxonomy" id="1028688"/>
    <lineage>
        <taxon>Eukaryota</taxon>
        <taxon>Metazoa</taxon>
        <taxon>Spiralia</taxon>
        <taxon>Lophotrochozoa</taxon>
        <taxon>Mollusca</taxon>
        <taxon>Gastropoda</taxon>
        <taxon>Heterobranchia</taxon>
        <taxon>Euthyneura</taxon>
        <taxon>Panpulmonata</taxon>
        <taxon>Eupulmonata</taxon>
        <taxon>Stylommatophora</taxon>
        <taxon>Helicina</taxon>
        <taxon>Arionoidea</taxon>
        <taxon>Arionidae</taxon>
        <taxon>Arion</taxon>
    </lineage>
</organism>